<organism evidence="1">
    <name type="scientific">marine sediment metagenome</name>
    <dbReference type="NCBI Taxonomy" id="412755"/>
    <lineage>
        <taxon>unclassified sequences</taxon>
        <taxon>metagenomes</taxon>
        <taxon>ecological metagenomes</taxon>
    </lineage>
</organism>
<sequence length="221" mass="24110">MGLSPEQIGSIADRGLAIKRLMGTEAGRLFSQKFETGKEARIAEDVDLRRDIFGRQVSASEERNELAAARDKVDSEYKAALVAGATRTAADAKFRRDTIDALIAGGGPVAQRTKEAVADVPAAPRPLSPIPGERLEFAKEKRLSDVEAALGEEGEGSSRAAEWNRLTEESAMYVWHDPWGPTKGWTKVQLPKGLNYRQVEVSAKAEGMTPYKWLKEAGIAE</sequence>
<evidence type="ECO:0000313" key="1">
    <source>
        <dbReference type="EMBL" id="KKM02101.1"/>
    </source>
</evidence>
<reference evidence="1" key="1">
    <citation type="journal article" date="2015" name="Nature">
        <title>Complex archaea that bridge the gap between prokaryotes and eukaryotes.</title>
        <authorList>
            <person name="Spang A."/>
            <person name="Saw J.H."/>
            <person name="Jorgensen S.L."/>
            <person name="Zaremba-Niedzwiedzka K."/>
            <person name="Martijn J."/>
            <person name="Lind A.E."/>
            <person name="van Eijk R."/>
            <person name="Schleper C."/>
            <person name="Guy L."/>
            <person name="Ettema T.J."/>
        </authorList>
    </citation>
    <scope>NUCLEOTIDE SEQUENCE</scope>
</reference>
<gene>
    <name evidence="1" type="ORF">LCGC14_1787810</name>
</gene>
<dbReference type="AlphaFoldDB" id="A0A0F9J8C2"/>
<comment type="caution">
    <text evidence="1">The sequence shown here is derived from an EMBL/GenBank/DDBJ whole genome shotgun (WGS) entry which is preliminary data.</text>
</comment>
<accession>A0A0F9J8C2</accession>
<dbReference type="EMBL" id="LAZR01017025">
    <property type="protein sequence ID" value="KKM02101.1"/>
    <property type="molecule type" value="Genomic_DNA"/>
</dbReference>
<protein>
    <submittedName>
        <fullName evidence="1">Uncharacterized protein</fullName>
    </submittedName>
</protein>
<name>A0A0F9J8C2_9ZZZZ</name>
<proteinExistence type="predicted"/>